<sequence length="391" mass="45070">MLNRFVEFKLGVNDYTELLVELRRLRSVCCSKEEQREICDSGTVSVLIRILENLTVGASYDENALLSLRVGLQCLVNVVVNNAYTQKFVWSNHSTSIKKWCCLEDDKARNFLYALYHSILVENVRLIEELLDDRQQMLYAIASSMKGTEFSQFLLERCIESGGFKIMYNSLGIGASEERIYLLELLDSVVTKNFKYLNEIDFISLHFKRKSDAILKTKPEYVEKVDLKEVSCLLEVLGHASTIENYRTVLQKDKSLVINCMYLLIGMHKAVRDREEISKQSELNALNEMMANMSTDVRPSPEFNFKGNLIRLIGNLAYKNKEVQDMCRELEALHVILDCCTIDPKNPFIREWSIFAIKCICEENLHNQELISGISQINVKTLPPDRIIEFT</sequence>
<evidence type="ECO:0000256" key="4">
    <source>
        <dbReference type="ARBA" id="ARBA00023306"/>
    </source>
</evidence>
<keyword evidence="4" id="KW-0131">Cell cycle</keyword>
<evidence type="ECO:0000313" key="7">
    <source>
        <dbReference type="EnsemblMetazoa" id="XP_014247078.1"/>
    </source>
</evidence>
<evidence type="ECO:0000313" key="8">
    <source>
        <dbReference type="Proteomes" id="UP000494040"/>
    </source>
</evidence>
<dbReference type="KEGG" id="clec:106665266"/>
<keyword evidence="3" id="KW-0132">Cell division</keyword>
<dbReference type="Proteomes" id="UP000494040">
    <property type="component" value="Unassembled WGS sequence"/>
</dbReference>
<dbReference type="AlphaFoldDB" id="A0A8I6TDK2"/>
<dbReference type="Gene3D" id="1.25.10.10">
    <property type="entry name" value="Leucine-rich Repeat Variant"/>
    <property type="match status" value="1"/>
</dbReference>
<evidence type="ECO:0000256" key="2">
    <source>
        <dbReference type="ARBA" id="ARBA00018804"/>
    </source>
</evidence>
<organism evidence="7 8">
    <name type="scientific">Cimex lectularius</name>
    <name type="common">Bed bug</name>
    <name type="synonym">Acanthia lectularia</name>
    <dbReference type="NCBI Taxonomy" id="79782"/>
    <lineage>
        <taxon>Eukaryota</taxon>
        <taxon>Metazoa</taxon>
        <taxon>Ecdysozoa</taxon>
        <taxon>Arthropoda</taxon>
        <taxon>Hexapoda</taxon>
        <taxon>Insecta</taxon>
        <taxon>Pterygota</taxon>
        <taxon>Neoptera</taxon>
        <taxon>Paraneoptera</taxon>
        <taxon>Hemiptera</taxon>
        <taxon>Heteroptera</taxon>
        <taxon>Panheteroptera</taxon>
        <taxon>Cimicomorpha</taxon>
        <taxon>Cimicidae</taxon>
        <taxon>Cimex</taxon>
    </lineage>
</organism>
<accession>A0A8I6TDK2</accession>
<dbReference type="PANTHER" id="PTHR13255">
    <property type="entry name" value="ATAXIN-10"/>
    <property type="match status" value="1"/>
</dbReference>
<gene>
    <name evidence="7" type="primary">106665266</name>
</gene>
<evidence type="ECO:0000256" key="1">
    <source>
        <dbReference type="ARBA" id="ARBA00008384"/>
    </source>
</evidence>
<evidence type="ECO:0000256" key="3">
    <source>
        <dbReference type="ARBA" id="ARBA00022618"/>
    </source>
</evidence>
<dbReference type="PANTHER" id="PTHR13255:SF0">
    <property type="entry name" value="ATAXIN-10"/>
    <property type="match status" value="1"/>
</dbReference>
<keyword evidence="8" id="KW-1185">Reference proteome</keyword>
<dbReference type="InterPro" id="IPR016024">
    <property type="entry name" value="ARM-type_fold"/>
</dbReference>
<name>A0A8I6TDK2_CIMLE</name>
<dbReference type="GO" id="GO:0031175">
    <property type="term" value="P:neuron projection development"/>
    <property type="evidence" value="ECO:0007669"/>
    <property type="project" value="TreeGrafter"/>
</dbReference>
<dbReference type="Pfam" id="PF09759">
    <property type="entry name" value="Atx10homo_assoc"/>
    <property type="match status" value="1"/>
</dbReference>
<dbReference type="GO" id="GO:0005829">
    <property type="term" value="C:cytosol"/>
    <property type="evidence" value="ECO:0007669"/>
    <property type="project" value="TreeGrafter"/>
</dbReference>
<evidence type="ECO:0000259" key="6">
    <source>
        <dbReference type="Pfam" id="PF09759"/>
    </source>
</evidence>
<dbReference type="InterPro" id="IPR019156">
    <property type="entry name" value="Ataxin-10_domain"/>
</dbReference>
<dbReference type="GO" id="GO:0051301">
    <property type="term" value="P:cell division"/>
    <property type="evidence" value="ECO:0007669"/>
    <property type="project" value="UniProtKB-KW"/>
</dbReference>
<comment type="function">
    <text evidence="5">May play a role in the regulation of cytokinesis. May play a role in signaling by stimulating protein glycosylation. Induces neuritogenesis by activating the Ras-MAP kinase pathway and is necessary for the survival of cerebellar neurons. Does not appear to play a major role in ciliogenesis.</text>
</comment>
<comment type="similarity">
    <text evidence="1">Belongs to the ataxin-10 family.</text>
</comment>
<dbReference type="EnsemblMetazoa" id="XM_014391592.2">
    <property type="protein sequence ID" value="XP_014247078.1"/>
    <property type="gene ID" value="LOC106665266"/>
</dbReference>
<feature type="domain" description="Ataxin-10" evidence="6">
    <location>
        <begin position="305"/>
        <end position="379"/>
    </location>
</feature>
<dbReference type="InterPro" id="IPR011989">
    <property type="entry name" value="ARM-like"/>
</dbReference>
<protein>
    <recommendedName>
        <fullName evidence="2">Ataxin-10</fullName>
    </recommendedName>
</protein>
<dbReference type="OMA" id="NITNDEC"/>
<dbReference type="OrthoDB" id="379794at2759"/>
<proteinExistence type="inferred from homology"/>
<dbReference type="InterPro" id="IPR051374">
    <property type="entry name" value="Ataxin-10/CTR86_families"/>
</dbReference>
<reference evidence="7" key="1">
    <citation type="submission" date="2022-01" db="UniProtKB">
        <authorList>
            <consortium name="EnsemblMetazoa"/>
        </authorList>
    </citation>
    <scope>IDENTIFICATION</scope>
</reference>
<evidence type="ECO:0000256" key="5">
    <source>
        <dbReference type="ARBA" id="ARBA00045173"/>
    </source>
</evidence>
<dbReference type="SUPFAM" id="SSF48371">
    <property type="entry name" value="ARM repeat"/>
    <property type="match status" value="1"/>
</dbReference>